<comment type="caution">
    <text evidence="2">The sequence shown here is derived from an EMBL/GenBank/DDBJ whole genome shotgun (WGS) entry which is preliminary data.</text>
</comment>
<accession>A0A4Z0BFJ2</accession>
<evidence type="ECO:0000313" key="2">
    <source>
        <dbReference type="EMBL" id="TFY97451.1"/>
    </source>
</evidence>
<dbReference type="Pfam" id="PF02900">
    <property type="entry name" value="LigB"/>
    <property type="match status" value="1"/>
</dbReference>
<dbReference type="Proteomes" id="UP000297564">
    <property type="component" value="Unassembled WGS sequence"/>
</dbReference>
<dbReference type="OrthoDB" id="8673673at2"/>
<dbReference type="EMBL" id="SMLL01000007">
    <property type="protein sequence ID" value="TFY97451.1"/>
    <property type="molecule type" value="Genomic_DNA"/>
</dbReference>
<dbReference type="Gene3D" id="3.40.830.10">
    <property type="entry name" value="LigB-like"/>
    <property type="match status" value="1"/>
</dbReference>
<dbReference type="GO" id="GO:0008198">
    <property type="term" value="F:ferrous iron binding"/>
    <property type="evidence" value="ECO:0007669"/>
    <property type="project" value="InterPro"/>
</dbReference>
<dbReference type="InterPro" id="IPR004183">
    <property type="entry name" value="Xdiol_dOase_suB"/>
</dbReference>
<dbReference type="SUPFAM" id="SSF53213">
    <property type="entry name" value="LigB-like"/>
    <property type="match status" value="1"/>
</dbReference>
<reference evidence="2 3" key="1">
    <citation type="submission" date="2019-03" db="EMBL/GenBank/DDBJ databases">
        <title>Ramlibacter rhizophilus CCTCC AB2015357, whole genome shotgun sequence.</title>
        <authorList>
            <person name="Zhang X."/>
            <person name="Feng G."/>
            <person name="Zhu H."/>
        </authorList>
    </citation>
    <scope>NUCLEOTIDE SEQUENCE [LARGE SCALE GENOMIC DNA]</scope>
    <source>
        <strain evidence="2 3">CCTCC AB2015357</strain>
    </source>
</reference>
<keyword evidence="3" id="KW-1185">Reference proteome</keyword>
<dbReference type="AlphaFoldDB" id="A0A4Z0BFJ2"/>
<dbReference type="RefSeq" id="WP_135286617.1">
    <property type="nucleotide sequence ID" value="NZ_SMLL01000007.1"/>
</dbReference>
<protein>
    <recommendedName>
        <fullName evidence="1">Extradiol ring-cleavage dioxygenase class III enzyme subunit B domain-containing protein</fullName>
    </recommendedName>
</protein>
<proteinExistence type="predicted"/>
<gene>
    <name evidence="2" type="ORF">EZ242_18180</name>
</gene>
<organism evidence="2 3">
    <name type="scientific">Ramlibacter rhizophilus</name>
    <dbReference type="NCBI Taxonomy" id="1781167"/>
    <lineage>
        <taxon>Bacteria</taxon>
        <taxon>Pseudomonadati</taxon>
        <taxon>Pseudomonadota</taxon>
        <taxon>Betaproteobacteria</taxon>
        <taxon>Burkholderiales</taxon>
        <taxon>Comamonadaceae</taxon>
        <taxon>Ramlibacter</taxon>
    </lineage>
</organism>
<dbReference type="GO" id="GO:0016702">
    <property type="term" value="F:oxidoreductase activity, acting on single donors with incorporation of molecular oxygen, incorporation of two atoms of oxygen"/>
    <property type="evidence" value="ECO:0007669"/>
    <property type="project" value="UniProtKB-ARBA"/>
</dbReference>
<feature type="domain" description="Extradiol ring-cleavage dioxygenase class III enzyme subunit B" evidence="1">
    <location>
        <begin position="5"/>
        <end position="252"/>
    </location>
</feature>
<name>A0A4Z0BFJ2_9BURK</name>
<sequence>MLVAATVHFPYMTAWPERASAGHRAATEAGFRRLGQAIADAGIDTLVVFTSEHIVNLQPRMAPPFVVGVGERHAAFPEPQFKLAPQARPGDPALAQEIVSGLYARGFDPAHSIELRLDHGTTLPLAQLGIAPDAAVIPVIINSLFAPLPPLARCRALGGAVADIVGRSALGRRVGVLATGGLSHIVGAPGMERNDPDFDADFVQALVAGELERACAYPDAMLDRIGNGTHEIRNWVAAAGAAQARRPTVVTSIAYAPGWDSGVHQLLWEAA</sequence>
<evidence type="ECO:0000259" key="1">
    <source>
        <dbReference type="Pfam" id="PF02900"/>
    </source>
</evidence>
<evidence type="ECO:0000313" key="3">
    <source>
        <dbReference type="Proteomes" id="UP000297564"/>
    </source>
</evidence>